<organism evidence="3">
    <name type="scientific">Manihot esculenta</name>
    <name type="common">Cassava</name>
    <name type="synonym">Jatropha manihot</name>
    <dbReference type="NCBI Taxonomy" id="3983"/>
    <lineage>
        <taxon>Eukaryota</taxon>
        <taxon>Viridiplantae</taxon>
        <taxon>Streptophyta</taxon>
        <taxon>Embryophyta</taxon>
        <taxon>Tracheophyta</taxon>
        <taxon>Spermatophyta</taxon>
        <taxon>Magnoliopsida</taxon>
        <taxon>eudicotyledons</taxon>
        <taxon>Gunneridae</taxon>
        <taxon>Pentapetalae</taxon>
        <taxon>rosids</taxon>
        <taxon>fabids</taxon>
        <taxon>Malpighiales</taxon>
        <taxon>Euphorbiaceae</taxon>
        <taxon>Crotonoideae</taxon>
        <taxon>Manihoteae</taxon>
        <taxon>Manihot</taxon>
    </lineage>
</organism>
<proteinExistence type="predicted"/>
<evidence type="ECO:0000313" key="3">
    <source>
        <dbReference type="EMBL" id="OAY41637.1"/>
    </source>
</evidence>
<name>A0A2C9VBH5_MANES</name>
<dbReference type="InterPro" id="IPR002156">
    <property type="entry name" value="RNaseH_domain"/>
</dbReference>
<evidence type="ECO:0008006" key="4">
    <source>
        <dbReference type="Google" id="ProtNLM"/>
    </source>
</evidence>
<feature type="domain" description="RNase H type-1" evidence="1">
    <location>
        <begin position="131"/>
        <end position="194"/>
    </location>
</feature>
<evidence type="ECO:0000259" key="1">
    <source>
        <dbReference type="Pfam" id="PF13456"/>
    </source>
</evidence>
<dbReference type="EMBL" id="CM004395">
    <property type="protein sequence ID" value="OAY41637.1"/>
    <property type="molecule type" value="Genomic_DNA"/>
</dbReference>
<dbReference type="InterPro" id="IPR026960">
    <property type="entry name" value="RVT-Znf"/>
</dbReference>
<dbReference type="Pfam" id="PF13966">
    <property type="entry name" value="zf-RVT"/>
    <property type="match status" value="1"/>
</dbReference>
<gene>
    <name evidence="3" type="ORF">MANES_09G117800</name>
</gene>
<dbReference type="GO" id="GO:0003676">
    <property type="term" value="F:nucleic acid binding"/>
    <property type="evidence" value="ECO:0007669"/>
    <property type="project" value="InterPro"/>
</dbReference>
<dbReference type="GO" id="GO:0004523">
    <property type="term" value="F:RNA-DNA hybrid ribonuclease activity"/>
    <property type="evidence" value="ECO:0007669"/>
    <property type="project" value="InterPro"/>
</dbReference>
<evidence type="ECO:0000259" key="2">
    <source>
        <dbReference type="Pfam" id="PF13966"/>
    </source>
</evidence>
<reference evidence="3" key="1">
    <citation type="submission" date="2016-02" db="EMBL/GenBank/DDBJ databases">
        <title>WGS assembly of Manihot esculenta.</title>
        <authorList>
            <person name="Bredeson J.V."/>
            <person name="Prochnik S.E."/>
            <person name="Lyons J.B."/>
            <person name="Schmutz J."/>
            <person name="Grimwood J."/>
            <person name="Vrebalov J."/>
            <person name="Bart R.S."/>
            <person name="Amuge T."/>
            <person name="Ferguson M.E."/>
            <person name="Green R."/>
            <person name="Putnam N."/>
            <person name="Stites J."/>
            <person name="Rounsley S."/>
            <person name="Rokhsar D.S."/>
        </authorList>
    </citation>
    <scope>NUCLEOTIDE SEQUENCE [LARGE SCALE GENOMIC DNA]</scope>
    <source>
        <tissue evidence="3">Leaf</tissue>
    </source>
</reference>
<dbReference type="PANTHER" id="PTHR33116">
    <property type="entry name" value="REVERSE TRANSCRIPTASE ZINC-BINDING DOMAIN-CONTAINING PROTEIN-RELATED-RELATED"/>
    <property type="match status" value="1"/>
</dbReference>
<feature type="domain" description="Reverse transcriptase zinc-binding" evidence="2">
    <location>
        <begin position="52"/>
        <end position="121"/>
    </location>
</feature>
<dbReference type="AlphaFoldDB" id="A0A2C9VBH5"/>
<dbReference type="Pfam" id="PF13456">
    <property type="entry name" value="RVT_3"/>
    <property type="match status" value="1"/>
</dbReference>
<accession>A0A2C9VBH5</accession>
<protein>
    <recommendedName>
        <fullName evidence="4">Reverse transcriptase zinc-binding domain-containing protein</fullName>
    </recommendedName>
</protein>
<sequence>MQIVVLPVLDYKEMEKICRDFLWHGRSEARKIHLINWDIVIKSKKLGGLDSNQLIWKLIWKVRETERMRVFLWEVAHGKIMSNVERKMRTFTNIDTCGLCLSSAEMIFHALRDCSFTKQVWDKFEASQLNEDFYRVLIQTDCLVAMDIIFGRGQDAFCVVNLVKNITEILKREWDIKVVKVFREANRIANCFAAKFSAIDYGIIWLNTPDSDVKWLLDADVLGVYWPRLTL</sequence>
<dbReference type="PANTHER" id="PTHR33116:SF80">
    <property type="entry name" value="REVERSE TRANSCRIPTASE ZINC-BINDING DOMAIN-CONTAINING PROTEIN"/>
    <property type="match status" value="1"/>
</dbReference>